<keyword evidence="2" id="KW-0732">Signal</keyword>
<dbReference type="EMBL" id="BSTX01000001">
    <property type="protein sequence ID" value="GLZ76659.1"/>
    <property type="molecule type" value="Genomic_DNA"/>
</dbReference>
<feature type="region of interest" description="Disordered" evidence="1">
    <location>
        <begin position="21"/>
        <end position="48"/>
    </location>
</feature>
<dbReference type="Proteomes" id="UP001165079">
    <property type="component" value="Unassembled WGS sequence"/>
</dbReference>
<dbReference type="RefSeq" id="WP_285661824.1">
    <property type="nucleotide sequence ID" value="NZ_BSTX01000001.1"/>
</dbReference>
<feature type="signal peptide" evidence="2">
    <location>
        <begin position="1"/>
        <end position="21"/>
    </location>
</feature>
<evidence type="ECO:0000256" key="2">
    <source>
        <dbReference type="SAM" id="SignalP"/>
    </source>
</evidence>
<name>A0A9W6SJD5_9ACTN</name>
<comment type="caution">
    <text evidence="3">The sequence shown here is derived from an EMBL/GenBank/DDBJ whole genome shotgun (WGS) entry which is preliminary data.</text>
</comment>
<protein>
    <recommendedName>
        <fullName evidence="5">WD40 repeat protein</fullName>
    </recommendedName>
</protein>
<feature type="chain" id="PRO_5040991089" description="WD40 repeat protein" evidence="2">
    <location>
        <begin position="22"/>
        <end position="307"/>
    </location>
</feature>
<evidence type="ECO:0000313" key="4">
    <source>
        <dbReference type="Proteomes" id="UP001165079"/>
    </source>
</evidence>
<dbReference type="SUPFAM" id="SSF69304">
    <property type="entry name" value="Tricorn protease N-terminal domain"/>
    <property type="match status" value="1"/>
</dbReference>
<proteinExistence type="predicted"/>
<sequence length="307" mass="31740">MNRRLAVSVLLLAALAGCAKAQDAPPPTSPPASSSSAPAPVTPPPGAASGTLYYMETAERDFTNATIHAVHGDQVTETLVLKFSDAWLSANVSPDGSQVSWVAEGVGLSIAENKPGAKPRVISADADGMCAEPVWRNDGSLLYAEGDKLLLLPPGGGTAVPFATRTTCHYRFAADGSALVGGAAGTGTLVVLDKDGKNAREVTIEIPGRNVIDMSSVGAGARRACVHTVKDGEPSGDVARSLFCDTIVDLVSGKVVRDGLNGAVFLADGSMIVREKGELIHLDESGKELDRAKDRGKADWILIGRAA</sequence>
<dbReference type="PROSITE" id="PS51257">
    <property type="entry name" value="PROKAR_LIPOPROTEIN"/>
    <property type="match status" value="1"/>
</dbReference>
<accession>A0A9W6SJD5</accession>
<evidence type="ECO:0008006" key="5">
    <source>
        <dbReference type="Google" id="ProtNLM"/>
    </source>
</evidence>
<gene>
    <name evidence="3" type="ORF">Afil01_14660</name>
</gene>
<dbReference type="Gene3D" id="2.120.10.30">
    <property type="entry name" value="TolB, C-terminal domain"/>
    <property type="match status" value="1"/>
</dbReference>
<evidence type="ECO:0000256" key="1">
    <source>
        <dbReference type="SAM" id="MobiDB-lite"/>
    </source>
</evidence>
<evidence type="ECO:0000313" key="3">
    <source>
        <dbReference type="EMBL" id="GLZ76659.1"/>
    </source>
</evidence>
<reference evidence="3" key="1">
    <citation type="submission" date="2023-03" db="EMBL/GenBank/DDBJ databases">
        <title>Actinorhabdospora filicis NBRC 111898.</title>
        <authorList>
            <person name="Ichikawa N."/>
            <person name="Sato H."/>
            <person name="Tonouchi N."/>
        </authorList>
    </citation>
    <scope>NUCLEOTIDE SEQUENCE</scope>
    <source>
        <strain evidence="3">NBRC 111898</strain>
    </source>
</reference>
<dbReference type="InterPro" id="IPR011042">
    <property type="entry name" value="6-blade_b-propeller_TolB-like"/>
</dbReference>
<dbReference type="AlphaFoldDB" id="A0A9W6SJD5"/>
<keyword evidence="4" id="KW-1185">Reference proteome</keyword>
<organism evidence="3 4">
    <name type="scientific">Actinorhabdospora filicis</name>
    <dbReference type="NCBI Taxonomy" id="1785913"/>
    <lineage>
        <taxon>Bacteria</taxon>
        <taxon>Bacillati</taxon>
        <taxon>Actinomycetota</taxon>
        <taxon>Actinomycetes</taxon>
        <taxon>Micromonosporales</taxon>
        <taxon>Micromonosporaceae</taxon>
        <taxon>Actinorhabdospora</taxon>
    </lineage>
</organism>